<accession>A0A4R1KQH2</accession>
<feature type="compositionally biased region" description="Basic residues" evidence="1">
    <location>
        <begin position="1"/>
        <end position="12"/>
    </location>
</feature>
<evidence type="ECO:0000313" key="3">
    <source>
        <dbReference type="EMBL" id="TCK66710.1"/>
    </source>
</evidence>
<comment type="caution">
    <text evidence="3">The sequence shown here is derived from an EMBL/GenBank/DDBJ whole genome shotgun (WGS) entry which is preliminary data.</text>
</comment>
<keyword evidence="2" id="KW-0812">Transmembrane</keyword>
<reference evidence="3 4" key="1">
    <citation type="journal article" date="2015" name="Stand. Genomic Sci.">
        <title>Genomic Encyclopedia of Bacterial and Archaeal Type Strains, Phase III: the genomes of soil and plant-associated and newly described type strains.</title>
        <authorList>
            <person name="Whitman W.B."/>
            <person name="Woyke T."/>
            <person name="Klenk H.P."/>
            <person name="Zhou Y."/>
            <person name="Lilburn T.G."/>
            <person name="Beck B.J."/>
            <person name="De Vos P."/>
            <person name="Vandamme P."/>
            <person name="Eisen J.A."/>
            <person name="Garrity G."/>
            <person name="Hugenholtz P."/>
            <person name="Kyrpides N.C."/>
        </authorList>
    </citation>
    <scope>NUCLEOTIDE SEQUENCE [LARGE SCALE GENOMIC DNA]</scope>
    <source>
        <strain evidence="3 4">CECT 8445</strain>
    </source>
</reference>
<dbReference type="Proteomes" id="UP000295714">
    <property type="component" value="Unassembled WGS sequence"/>
</dbReference>
<protein>
    <submittedName>
        <fullName evidence="3">Uncharacterized protein</fullName>
    </submittedName>
</protein>
<keyword evidence="2" id="KW-0472">Membrane</keyword>
<gene>
    <name evidence="3" type="ORF">DFQ05_1984</name>
</gene>
<organism evidence="3 4">
    <name type="scientific">Winogradskyella wandonensis</name>
    <dbReference type="NCBI Taxonomy" id="1442586"/>
    <lineage>
        <taxon>Bacteria</taxon>
        <taxon>Pseudomonadati</taxon>
        <taxon>Bacteroidota</taxon>
        <taxon>Flavobacteriia</taxon>
        <taxon>Flavobacteriales</taxon>
        <taxon>Flavobacteriaceae</taxon>
        <taxon>Winogradskyella</taxon>
    </lineage>
</organism>
<feature type="transmembrane region" description="Helical" evidence="2">
    <location>
        <begin position="45"/>
        <end position="66"/>
    </location>
</feature>
<name>A0A4R1KQH2_9FLAO</name>
<dbReference type="EMBL" id="SMGI01000003">
    <property type="protein sequence ID" value="TCK66710.1"/>
    <property type="molecule type" value="Genomic_DNA"/>
</dbReference>
<evidence type="ECO:0000313" key="4">
    <source>
        <dbReference type="Proteomes" id="UP000295714"/>
    </source>
</evidence>
<feature type="compositionally biased region" description="Basic and acidic residues" evidence="1">
    <location>
        <begin position="15"/>
        <end position="27"/>
    </location>
</feature>
<feature type="region of interest" description="Disordered" evidence="1">
    <location>
        <begin position="1"/>
        <end position="27"/>
    </location>
</feature>
<evidence type="ECO:0000256" key="1">
    <source>
        <dbReference type="SAM" id="MobiDB-lite"/>
    </source>
</evidence>
<keyword evidence="2" id="KW-1133">Transmembrane helix</keyword>
<dbReference type="AlphaFoldDB" id="A0A4R1KQH2"/>
<sequence length="71" mass="8616">MFNQRQPRRFNIKSRLPDSRKTESKEELKAKWEEMRGHNRRKGNFLTSLPMLLVFLVFVFVLIYILNGYIN</sequence>
<evidence type="ECO:0000256" key="2">
    <source>
        <dbReference type="SAM" id="Phobius"/>
    </source>
</evidence>
<proteinExistence type="predicted"/>
<keyword evidence="4" id="KW-1185">Reference proteome</keyword>